<keyword evidence="5" id="KW-0131">Cell cycle</keyword>
<feature type="compositionally biased region" description="Polar residues" evidence="7">
    <location>
        <begin position="18"/>
        <end position="29"/>
    </location>
</feature>
<feature type="compositionally biased region" description="Acidic residues" evidence="7">
    <location>
        <begin position="183"/>
        <end position="199"/>
    </location>
</feature>
<keyword evidence="4" id="KW-0539">Nucleus</keyword>
<dbReference type="GO" id="GO:0005654">
    <property type="term" value="C:nucleoplasm"/>
    <property type="evidence" value="ECO:0007669"/>
    <property type="project" value="Ensembl"/>
</dbReference>
<dbReference type="FunFam" id="1.20.5.1180:FF:000001">
    <property type="entry name" value="Truncated geminin"/>
    <property type="match status" value="1"/>
</dbReference>
<feature type="region of interest" description="Disordered" evidence="7">
    <location>
        <begin position="183"/>
        <end position="218"/>
    </location>
</feature>
<dbReference type="GO" id="GO:0042826">
    <property type="term" value="F:histone deacetylase binding"/>
    <property type="evidence" value="ECO:0007669"/>
    <property type="project" value="Ensembl"/>
</dbReference>
<comment type="similarity">
    <text evidence="2">Belongs to the geminin family.</text>
</comment>
<evidence type="ECO:0000313" key="8">
    <source>
        <dbReference type="Ensembl" id="ENSLLTP00000023506.1"/>
    </source>
</evidence>
<dbReference type="GO" id="GO:0030174">
    <property type="term" value="P:regulation of DNA-templated DNA replication initiation"/>
    <property type="evidence" value="ECO:0007669"/>
    <property type="project" value="Ensembl"/>
</dbReference>
<evidence type="ECO:0000256" key="3">
    <source>
        <dbReference type="ARBA" id="ARBA00023054"/>
    </source>
</evidence>
<reference evidence="8" key="1">
    <citation type="submission" date="2025-08" db="UniProtKB">
        <authorList>
            <consortium name="Ensembl"/>
        </authorList>
    </citation>
    <scope>IDENTIFICATION</scope>
</reference>
<feature type="compositionally biased region" description="Polar residues" evidence="7">
    <location>
        <begin position="1"/>
        <end position="10"/>
    </location>
</feature>
<feature type="coiled-coil region" evidence="6">
    <location>
        <begin position="104"/>
        <end position="148"/>
    </location>
</feature>
<dbReference type="Proteomes" id="UP000694406">
    <property type="component" value="Unplaced"/>
</dbReference>
<dbReference type="SUPFAM" id="SSF111469">
    <property type="entry name" value="Geminin coiled-coil domain"/>
    <property type="match status" value="1"/>
</dbReference>
<dbReference type="GO" id="GO:0140297">
    <property type="term" value="F:DNA-binding transcription factor binding"/>
    <property type="evidence" value="ECO:0007669"/>
    <property type="project" value="Ensembl"/>
</dbReference>
<evidence type="ECO:0000256" key="4">
    <source>
        <dbReference type="ARBA" id="ARBA00023242"/>
    </source>
</evidence>
<dbReference type="GO" id="GO:0045786">
    <property type="term" value="P:negative regulation of cell cycle"/>
    <property type="evidence" value="ECO:0007669"/>
    <property type="project" value="Ensembl"/>
</dbReference>
<dbReference type="GO" id="GO:0009887">
    <property type="term" value="P:animal organ morphogenesis"/>
    <property type="evidence" value="ECO:0007669"/>
    <property type="project" value="Ensembl"/>
</dbReference>
<proteinExistence type="inferred from homology"/>
<dbReference type="GO" id="GO:0071163">
    <property type="term" value="P:DNA replication preinitiation complex assembly"/>
    <property type="evidence" value="ECO:0007669"/>
    <property type="project" value="Ensembl"/>
</dbReference>
<dbReference type="AlphaFoldDB" id="A0A8C5WZ01"/>
<protein>
    <submittedName>
        <fullName evidence="8">Geminin DNA replication inhibitor</fullName>
    </submittedName>
</protein>
<keyword evidence="9" id="KW-1185">Reference proteome</keyword>
<dbReference type="GO" id="GO:2000104">
    <property type="term" value="P:negative regulation of DNA-templated DNA replication"/>
    <property type="evidence" value="ECO:0007669"/>
    <property type="project" value="Ensembl"/>
</dbReference>
<accession>A0A8C5WZ01</accession>
<evidence type="ECO:0000256" key="7">
    <source>
        <dbReference type="SAM" id="MobiDB-lite"/>
    </source>
</evidence>
<comment type="subcellular location">
    <subcellularLocation>
        <location evidence="1">Nucleus</location>
    </subcellularLocation>
</comment>
<gene>
    <name evidence="8" type="primary">GMNN</name>
</gene>
<dbReference type="PANTHER" id="PTHR13372">
    <property type="entry name" value="GEMININ"/>
    <property type="match status" value="1"/>
</dbReference>
<dbReference type="GO" id="GO:0005829">
    <property type="term" value="C:cytosol"/>
    <property type="evidence" value="ECO:0007669"/>
    <property type="project" value="Ensembl"/>
</dbReference>
<dbReference type="InterPro" id="IPR022786">
    <property type="entry name" value="Geminin/Multicilin"/>
</dbReference>
<dbReference type="GO" id="GO:0007346">
    <property type="term" value="P:regulation of mitotic cell cycle"/>
    <property type="evidence" value="ECO:0007669"/>
    <property type="project" value="Ensembl"/>
</dbReference>
<dbReference type="GeneTree" id="ENSGT00940000153270"/>
<dbReference type="Gene3D" id="1.20.5.1180">
    <property type="entry name" value="Geminin coiled-coil domain"/>
    <property type="match status" value="1"/>
</dbReference>
<keyword evidence="3 6" id="KW-0175">Coiled coil</keyword>
<evidence type="ECO:0000313" key="9">
    <source>
        <dbReference type="Proteomes" id="UP000694406"/>
    </source>
</evidence>
<dbReference type="GO" id="GO:0003682">
    <property type="term" value="F:chromatin binding"/>
    <property type="evidence" value="ECO:0007669"/>
    <property type="project" value="Ensembl"/>
</dbReference>
<dbReference type="Pfam" id="PF07412">
    <property type="entry name" value="Geminin"/>
    <property type="match status" value="1"/>
</dbReference>
<dbReference type="CDD" id="cd22589">
    <property type="entry name" value="geminin_CC"/>
    <property type="match status" value="1"/>
</dbReference>
<feature type="region of interest" description="Disordered" evidence="7">
    <location>
        <begin position="1"/>
        <end position="29"/>
    </location>
</feature>
<dbReference type="GO" id="GO:0017053">
    <property type="term" value="C:transcription repressor complex"/>
    <property type="evidence" value="ECO:0007669"/>
    <property type="project" value="Ensembl"/>
</dbReference>
<evidence type="ECO:0000256" key="1">
    <source>
        <dbReference type="ARBA" id="ARBA00004123"/>
    </source>
</evidence>
<evidence type="ECO:0000256" key="2">
    <source>
        <dbReference type="ARBA" id="ARBA00007979"/>
    </source>
</evidence>
<evidence type="ECO:0000256" key="6">
    <source>
        <dbReference type="SAM" id="Coils"/>
    </source>
</evidence>
<evidence type="ECO:0000256" key="5">
    <source>
        <dbReference type="ARBA" id="ARBA00023306"/>
    </source>
</evidence>
<name>A0A8C5WZ01_LATLA</name>
<reference evidence="8" key="2">
    <citation type="submission" date="2025-09" db="UniProtKB">
        <authorList>
            <consortium name="Ensembl"/>
        </authorList>
    </citation>
    <scope>IDENTIFICATION</scope>
</reference>
<dbReference type="PANTHER" id="PTHR13372:SF4">
    <property type="entry name" value="GEMININ"/>
    <property type="match status" value="1"/>
</dbReference>
<sequence length="218" mass="24675">MNSKMKPQSNTEKHASVKVSTNNTNCTSQRQTLKMIQPSITGCLVGRANEQAKSSIKKKFWNDQLISKVSKPEAADKIEHRNISGVIQPSDLTAKGNPSFQYWKELAEERRKALHEVLQENEKLHQEIELKTSEIARLKEENEELTELAGHVHYMANMIEQITGKAPESLDILKGLDLEEIEYEKDDSAEEDLDGESEEEHSKFSNNSTDEVADVPLN</sequence>
<dbReference type="Ensembl" id="ENSLLTT00000024366.1">
    <property type="protein sequence ID" value="ENSLLTP00000023506.1"/>
    <property type="gene ID" value="ENSLLTG00000017362.1"/>
</dbReference>
<dbReference type="GO" id="GO:0003714">
    <property type="term" value="F:transcription corepressor activity"/>
    <property type="evidence" value="ECO:0007669"/>
    <property type="project" value="Ensembl"/>
</dbReference>
<organism evidence="8 9">
    <name type="scientific">Laticauda laticaudata</name>
    <name type="common">Blue-ringed sea krait</name>
    <name type="synonym">Blue-lipped sea krait</name>
    <dbReference type="NCBI Taxonomy" id="8630"/>
    <lineage>
        <taxon>Eukaryota</taxon>
        <taxon>Metazoa</taxon>
        <taxon>Chordata</taxon>
        <taxon>Craniata</taxon>
        <taxon>Vertebrata</taxon>
        <taxon>Euteleostomi</taxon>
        <taxon>Lepidosauria</taxon>
        <taxon>Squamata</taxon>
        <taxon>Bifurcata</taxon>
        <taxon>Unidentata</taxon>
        <taxon>Episquamata</taxon>
        <taxon>Toxicofera</taxon>
        <taxon>Serpentes</taxon>
        <taxon>Colubroidea</taxon>
        <taxon>Elapidae</taxon>
        <taxon>Laticaudinae</taxon>
        <taxon>Laticauda</taxon>
    </lineage>
</organism>